<evidence type="ECO:0000313" key="5">
    <source>
        <dbReference type="EMBL" id="MDO5973958.1"/>
    </source>
</evidence>
<dbReference type="InterPro" id="IPR012334">
    <property type="entry name" value="Pectin_lyas_fold"/>
</dbReference>
<dbReference type="Pfam" id="PF13229">
    <property type="entry name" value="Beta_helix"/>
    <property type="match status" value="1"/>
</dbReference>
<dbReference type="InterPro" id="IPR006626">
    <property type="entry name" value="PbH1"/>
</dbReference>
<evidence type="ECO:0000313" key="6">
    <source>
        <dbReference type="Proteomes" id="UP001176806"/>
    </source>
</evidence>
<dbReference type="SMART" id="SM00710">
    <property type="entry name" value="PbH1"/>
    <property type="match status" value="7"/>
</dbReference>
<comment type="caution">
    <text evidence="5">The sequence shown here is derived from an EMBL/GenBank/DDBJ whole genome shotgun (WGS) entry which is preliminary data.</text>
</comment>
<dbReference type="InterPro" id="IPR011050">
    <property type="entry name" value="Pectin_lyase_fold/virulence"/>
</dbReference>
<dbReference type="InterPro" id="IPR039448">
    <property type="entry name" value="Beta_helix"/>
</dbReference>
<dbReference type="Proteomes" id="UP001176806">
    <property type="component" value="Unassembled WGS sequence"/>
</dbReference>
<dbReference type="InterPro" id="IPR026444">
    <property type="entry name" value="Secre_tail"/>
</dbReference>
<gene>
    <name evidence="5" type="ORF">Q4Q40_07155</name>
</gene>
<evidence type="ECO:0000259" key="3">
    <source>
        <dbReference type="Pfam" id="PF13229"/>
    </source>
</evidence>
<dbReference type="Gene3D" id="2.60.40.10">
    <property type="entry name" value="Immunoglobulins"/>
    <property type="match status" value="2"/>
</dbReference>
<organism evidence="5 6">
    <name type="scientific">Flavivirga jejuensis</name>
    <dbReference type="NCBI Taxonomy" id="870487"/>
    <lineage>
        <taxon>Bacteria</taxon>
        <taxon>Pseudomonadati</taxon>
        <taxon>Bacteroidota</taxon>
        <taxon>Flavobacteriia</taxon>
        <taxon>Flavobacteriales</taxon>
        <taxon>Flavobacteriaceae</taxon>
        <taxon>Flavivirga</taxon>
    </lineage>
</organism>
<dbReference type="Pfam" id="PF18962">
    <property type="entry name" value="Por_Secre_tail"/>
    <property type="match status" value="1"/>
</dbReference>
<feature type="domain" description="Right handed beta helix" evidence="3">
    <location>
        <begin position="144"/>
        <end position="296"/>
    </location>
</feature>
<sequence>MKHYYFFKRAIIITFFCILSASLWAADQTVAPGGDIQSAIDNVATSGGGTVTLAAGIHHIVTPVRMKSNVTLQGEGDWASLLKTTVNMNMIIADAEGLVNLIIRNLAIEGTNALNGGGIQIISLGVDHENVQVLNVHCYKTGWGVHIKGVKNVLVKDCLFEENGTAGKEGYAHNMYLRRVYGAEIRDSKFLNSTSANGINISYSEDIEIYNCEMSGNYFRGVRAANTDGYLVHDCIVKNNGNVGILANSEGVPTTNIDIRRNCVSGNTLEGIRGVNGVTGVAYDNNSYGNATNYSLPGTVTQSGNTSNPNTICTYSNTPTIGLTVVPGESFVALNWTIKNIDVTRQDVFRDTDSNPSGRTLIAGRVSGTNYTDNNVINGTTYWYWIKATDVSNTTFNSNAVSATPNSVLNPSVILSATSGNGFVTLNWNIQNINAQIVGLFRDTDDTASGRKLVANYLSGSTYTDNSVVNGTQYWYWLKVTDDTSTNFQNEPAVYALPRASLFGEKKSVNLDKVTGYPNPVSNKITINLPIGRFNEYTIFDISGRVNIMGTIPFGAKEQDVDVSSISKGIYMISLRGDQTTKTLKMVKN</sequence>
<evidence type="ECO:0000256" key="2">
    <source>
        <dbReference type="SAM" id="SignalP"/>
    </source>
</evidence>
<dbReference type="EMBL" id="JAUOEL010000002">
    <property type="protein sequence ID" value="MDO5973958.1"/>
    <property type="molecule type" value="Genomic_DNA"/>
</dbReference>
<dbReference type="InterPro" id="IPR013783">
    <property type="entry name" value="Ig-like_fold"/>
</dbReference>
<feature type="signal peptide" evidence="2">
    <location>
        <begin position="1"/>
        <end position="25"/>
    </location>
</feature>
<protein>
    <submittedName>
        <fullName evidence="5">Right-handed parallel beta-helix repeat-containing protein</fullName>
    </submittedName>
</protein>
<dbReference type="SUPFAM" id="SSF51126">
    <property type="entry name" value="Pectin lyase-like"/>
    <property type="match status" value="1"/>
</dbReference>
<keyword evidence="1 2" id="KW-0732">Signal</keyword>
<keyword evidence="6" id="KW-1185">Reference proteome</keyword>
<evidence type="ECO:0000256" key="1">
    <source>
        <dbReference type="ARBA" id="ARBA00022729"/>
    </source>
</evidence>
<accession>A0ABT8WLH0</accession>
<dbReference type="RefSeq" id="WP_303301100.1">
    <property type="nucleotide sequence ID" value="NZ_BAABDA010000051.1"/>
</dbReference>
<feature type="domain" description="Secretion system C-terminal sorting" evidence="4">
    <location>
        <begin position="517"/>
        <end position="586"/>
    </location>
</feature>
<proteinExistence type="predicted"/>
<dbReference type="Gene3D" id="2.160.20.10">
    <property type="entry name" value="Single-stranded right-handed beta-helix, Pectin lyase-like"/>
    <property type="match status" value="1"/>
</dbReference>
<dbReference type="NCBIfam" id="TIGR04183">
    <property type="entry name" value="Por_Secre_tail"/>
    <property type="match status" value="1"/>
</dbReference>
<reference evidence="5" key="1">
    <citation type="submission" date="2023-07" db="EMBL/GenBank/DDBJ databases">
        <title>Two novel species in the genus Flavivirga.</title>
        <authorList>
            <person name="Kwon K."/>
        </authorList>
    </citation>
    <scope>NUCLEOTIDE SEQUENCE</scope>
    <source>
        <strain evidence="5">KACC 14158</strain>
    </source>
</reference>
<evidence type="ECO:0000259" key="4">
    <source>
        <dbReference type="Pfam" id="PF18962"/>
    </source>
</evidence>
<name>A0ABT8WLH0_9FLAO</name>
<feature type="chain" id="PRO_5045959357" evidence="2">
    <location>
        <begin position="26"/>
        <end position="589"/>
    </location>
</feature>